<comment type="caution">
    <text evidence="1">The sequence shown here is derived from an EMBL/GenBank/DDBJ whole genome shotgun (WGS) entry which is preliminary data.</text>
</comment>
<evidence type="ECO:0000313" key="2">
    <source>
        <dbReference type="Proteomes" id="UP000020529"/>
    </source>
</evidence>
<sequence>MMSLSSEPDCSCRLNWAGIKTLPFASAFASILPKKRIISPYYNKRP</sequence>
<reference evidence="1 2" key="1">
    <citation type="submission" date="2014-02" db="EMBL/GenBank/DDBJ databases">
        <authorList>
            <person name="Sears C."/>
            <person name="Carroll K."/>
            <person name="Sack B.R."/>
            <person name="Qadri F."/>
            <person name="Myers L.L."/>
            <person name="Chung G.-T."/>
            <person name="Escheverria P."/>
            <person name="Fraser C.M."/>
            <person name="Sadzewicz L."/>
            <person name="Shefchek K.A."/>
            <person name="Tallon L."/>
            <person name="Das S.P."/>
            <person name="Daugherty S."/>
            <person name="Mongodin E.F."/>
        </authorList>
    </citation>
    <scope>NUCLEOTIDE SEQUENCE [LARGE SCALE GENOMIC DNA]</scope>
    <source>
        <strain evidence="2">3988T(B)14</strain>
    </source>
</reference>
<evidence type="ECO:0000313" key="1">
    <source>
        <dbReference type="EMBL" id="EXY76004.1"/>
    </source>
</evidence>
<accession>A0A015SUZ2</accession>
<dbReference type="PATRIC" id="fig|1339315.3.peg.1031"/>
<gene>
    <name evidence="1" type="ORF">M124_0215</name>
</gene>
<protein>
    <submittedName>
        <fullName evidence="1">Uncharacterized protein</fullName>
    </submittedName>
</protein>
<dbReference type="AlphaFoldDB" id="A0A015SUZ2"/>
<proteinExistence type="predicted"/>
<name>A0A015SUZ2_BACFG</name>
<organism evidence="1 2">
    <name type="scientific">Bacteroides fragilis str. 3988T(B)14</name>
    <dbReference type="NCBI Taxonomy" id="1339315"/>
    <lineage>
        <taxon>Bacteria</taxon>
        <taxon>Pseudomonadati</taxon>
        <taxon>Bacteroidota</taxon>
        <taxon>Bacteroidia</taxon>
        <taxon>Bacteroidales</taxon>
        <taxon>Bacteroidaceae</taxon>
        <taxon>Bacteroides</taxon>
    </lineage>
</organism>
<dbReference type="EMBL" id="JGCY01000220">
    <property type="protein sequence ID" value="EXY76004.1"/>
    <property type="molecule type" value="Genomic_DNA"/>
</dbReference>
<dbReference type="Proteomes" id="UP000020529">
    <property type="component" value="Unassembled WGS sequence"/>
</dbReference>